<feature type="domain" description="Copper amine oxidase-like N-terminal" evidence="2">
    <location>
        <begin position="43"/>
        <end position="133"/>
    </location>
</feature>
<evidence type="ECO:0000256" key="1">
    <source>
        <dbReference type="SAM" id="SignalP"/>
    </source>
</evidence>
<dbReference type="InterPro" id="IPR036582">
    <property type="entry name" value="Mao_N_sf"/>
</dbReference>
<keyword evidence="4" id="KW-1185">Reference proteome</keyword>
<evidence type="ECO:0000313" key="3">
    <source>
        <dbReference type="EMBL" id="NYB73500.1"/>
    </source>
</evidence>
<dbReference type="RefSeq" id="WP_179237194.1">
    <property type="nucleotide sequence ID" value="NZ_JACBNQ010000003.1"/>
</dbReference>
<name>A0A974BHZ0_SEDHY</name>
<evidence type="ECO:0000313" key="4">
    <source>
        <dbReference type="Proteomes" id="UP000611629"/>
    </source>
</evidence>
<dbReference type="Gene3D" id="3.30.457.10">
    <property type="entry name" value="Copper amine oxidase-like, N-terminal domain"/>
    <property type="match status" value="1"/>
</dbReference>
<dbReference type="Proteomes" id="UP000611629">
    <property type="component" value="Unassembled WGS sequence"/>
</dbReference>
<sequence length="335" mass="37635">MKKVLGLILFIMMIMSFSVVSASESKIEIYLNDVKMDIPEEMGAPFIENGRTMVPLRIISQELGKKVDWDQKNTTVIIDGHTKIKIGSDIIYRGRSEIRIDAPAIISNNTTFVPIRLVSEVLGYWVGYNEENNIKNVQIKSIDVQILPLEEPEEGIIIDGIEYGKDIINYTTNNKGINRWEIIGSNENSILGTRKKGSTLDEDYALLNKALEDTGKVIQGGTLTEPSSSGLSDPNAPLKIIRDDNDNPLIRIRDWGMTYDEETYPRVATIMNTTIEALKYYTGNTKDAKAIFDYFDNCVKNNKEPEYGKTYTFGKTKIVFIDDVGSGVDIIILPD</sequence>
<dbReference type="Pfam" id="PF07833">
    <property type="entry name" value="Cu_amine_oxidN1"/>
    <property type="match status" value="1"/>
</dbReference>
<gene>
    <name evidence="3" type="ORF">HZF24_05040</name>
</gene>
<organism evidence="3 4">
    <name type="scientific">Sedimentibacter hydroxybenzoicus DSM 7310</name>
    <dbReference type="NCBI Taxonomy" id="1123245"/>
    <lineage>
        <taxon>Bacteria</taxon>
        <taxon>Bacillati</taxon>
        <taxon>Bacillota</taxon>
        <taxon>Tissierellia</taxon>
        <taxon>Sedimentibacter</taxon>
    </lineage>
</organism>
<protein>
    <submittedName>
        <fullName evidence="3">Copper amine oxidase N-terminal domain-containing protein</fullName>
    </submittedName>
</protein>
<evidence type="ECO:0000259" key="2">
    <source>
        <dbReference type="Pfam" id="PF07833"/>
    </source>
</evidence>
<keyword evidence="1" id="KW-0732">Signal</keyword>
<accession>A0A974BHZ0</accession>
<dbReference type="EMBL" id="JACBNQ010000003">
    <property type="protein sequence ID" value="NYB73500.1"/>
    <property type="molecule type" value="Genomic_DNA"/>
</dbReference>
<comment type="caution">
    <text evidence="3">The sequence shown here is derived from an EMBL/GenBank/DDBJ whole genome shotgun (WGS) entry which is preliminary data.</text>
</comment>
<reference evidence="3" key="1">
    <citation type="submission" date="2020-07" db="EMBL/GenBank/DDBJ databases">
        <title>Genomic analysis of a strain of Sedimentibacter Hydroxybenzoicus DSM7310.</title>
        <authorList>
            <person name="Ma S."/>
        </authorList>
    </citation>
    <scope>NUCLEOTIDE SEQUENCE</scope>
    <source>
        <strain evidence="3">DSM 7310</strain>
    </source>
</reference>
<feature type="signal peptide" evidence="1">
    <location>
        <begin position="1"/>
        <end position="22"/>
    </location>
</feature>
<dbReference type="SUPFAM" id="SSF55383">
    <property type="entry name" value="Copper amine oxidase, domain N"/>
    <property type="match status" value="1"/>
</dbReference>
<dbReference type="InterPro" id="IPR012854">
    <property type="entry name" value="Cu_amine_oxidase-like_N"/>
</dbReference>
<dbReference type="AlphaFoldDB" id="A0A974BHZ0"/>
<feature type="chain" id="PRO_5036810575" evidence="1">
    <location>
        <begin position="23"/>
        <end position="335"/>
    </location>
</feature>
<proteinExistence type="predicted"/>